<gene>
    <name evidence="1" type="ORF">Lspi_1431</name>
</gene>
<dbReference type="OrthoDB" id="9965643at2"/>
<dbReference type="EMBL" id="LNYX01000014">
    <property type="protein sequence ID" value="KTD63912.1"/>
    <property type="molecule type" value="Genomic_DNA"/>
</dbReference>
<reference evidence="1 2" key="1">
    <citation type="submission" date="2015-11" db="EMBL/GenBank/DDBJ databases">
        <title>Genomic analysis of 38 Legionella species identifies large and diverse effector repertoires.</title>
        <authorList>
            <person name="Burstein D."/>
            <person name="Amaro F."/>
            <person name="Zusman T."/>
            <person name="Lifshitz Z."/>
            <person name="Cohen O."/>
            <person name="Gilbert J.A."/>
            <person name="Pupko T."/>
            <person name="Shuman H.A."/>
            <person name="Segal G."/>
        </authorList>
    </citation>
    <scope>NUCLEOTIDE SEQUENCE [LARGE SCALE GENOMIC DNA]</scope>
    <source>
        <strain evidence="1 2">Mt.St.Helens-9</strain>
    </source>
</reference>
<protein>
    <submittedName>
        <fullName evidence="1">Uncharacterized protein</fullName>
    </submittedName>
</protein>
<dbReference type="RefSeq" id="WP_058483361.1">
    <property type="nucleotide sequence ID" value="NZ_CAAAII010000001.1"/>
</dbReference>
<dbReference type="AlphaFoldDB" id="A0A0W0Z436"/>
<keyword evidence="2" id="KW-1185">Reference proteome</keyword>
<name>A0A0W0Z436_LEGSP</name>
<evidence type="ECO:0000313" key="2">
    <source>
        <dbReference type="Proteomes" id="UP000054877"/>
    </source>
</evidence>
<organism evidence="1 2">
    <name type="scientific">Legionella spiritensis</name>
    <dbReference type="NCBI Taxonomy" id="452"/>
    <lineage>
        <taxon>Bacteria</taxon>
        <taxon>Pseudomonadati</taxon>
        <taxon>Pseudomonadota</taxon>
        <taxon>Gammaproteobacteria</taxon>
        <taxon>Legionellales</taxon>
        <taxon>Legionellaceae</taxon>
        <taxon>Legionella</taxon>
    </lineage>
</organism>
<comment type="caution">
    <text evidence="1">The sequence shown here is derived from an EMBL/GenBank/DDBJ whole genome shotgun (WGS) entry which is preliminary data.</text>
</comment>
<dbReference type="Proteomes" id="UP000054877">
    <property type="component" value="Unassembled WGS sequence"/>
</dbReference>
<proteinExistence type="predicted"/>
<evidence type="ECO:0000313" key="1">
    <source>
        <dbReference type="EMBL" id="KTD63912.1"/>
    </source>
</evidence>
<accession>A0A0W0Z436</accession>
<dbReference type="PATRIC" id="fig|452.5.peg.1584"/>
<dbReference type="STRING" id="452.Lspi_1431"/>
<sequence>MFGLFDTINSREKQDELIFQLSESIQVSLSLADPPYYSRFYLHRDGEEIADVSVSSDSVEKIKKYFDRAQTNKIANESFLLELNNLGLSDFAAALGKNAEETVSGSWGIDSGG</sequence>